<evidence type="ECO:0000256" key="5">
    <source>
        <dbReference type="PROSITE-ProRule" id="PRU00277"/>
    </source>
</evidence>
<protein>
    <recommendedName>
        <fullName evidence="6">Peptidyl-prolyl cis-trans isomerase</fullName>
        <ecNumber evidence="6">5.2.1.8</ecNumber>
    </recommendedName>
</protein>
<dbReference type="EMBL" id="CP002545">
    <property type="protein sequence ID" value="ADY53144.1"/>
    <property type="molecule type" value="Genomic_DNA"/>
</dbReference>
<dbReference type="eggNOG" id="COG0545">
    <property type="taxonomic scope" value="Bacteria"/>
</dbReference>
<keyword evidence="3 5" id="KW-0697">Rotamase</keyword>
<organism evidence="8 9">
    <name type="scientific">Pseudopedobacter saltans (strain ATCC 51119 / DSM 12145 / JCM 21818 / CCUG 39354 / LMG 10337 / NBRC 100064 / NCIMB 13643)</name>
    <name type="common">Pedobacter saltans</name>
    <dbReference type="NCBI Taxonomy" id="762903"/>
    <lineage>
        <taxon>Bacteria</taxon>
        <taxon>Pseudomonadati</taxon>
        <taxon>Bacteroidota</taxon>
        <taxon>Sphingobacteriia</taxon>
        <taxon>Sphingobacteriales</taxon>
        <taxon>Sphingobacteriaceae</taxon>
        <taxon>Pseudopedobacter</taxon>
    </lineage>
</organism>
<comment type="catalytic activity">
    <reaction evidence="1 5 6">
        <text>[protein]-peptidylproline (omega=180) = [protein]-peptidylproline (omega=0)</text>
        <dbReference type="Rhea" id="RHEA:16237"/>
        <dbReference type="Rhea" id="RHEA-COMP:10747"/>
        <dbReference type="Rhea" id="RHEA-COMP:10748"/>
        <dbReference type="ChEBI" id="CHEBI:83833"/>
        <dbReference type="ChEBI" id="CHEBI:83834"/>
        <dbReference type="EC" id="5.2.1.8"/>
    </reaction>
</comment>
<accession>F0S5I0</accession>
<evidence type="ECO:0000256" key="2">
    <source>
        <dbReference type="ARBA" id="ARBA00006577"/>
    </source>
</evidence>
<evidence type="ECO:0000256" key="4">
    <source>
        <dbReference type="ARBA" id="ARBA00023235"/>
    </source>
</evidence>
<evidence type="ECO:0000256" key="3">
    <source>
        <dbReference type="ARBA" id="ARBA00023110"/>
    </source>
</evidence>
<evidence type="ECO:0000313" key="9">
    <source>
        <dbReference type="Proteomes" id="UP000000310"/>
    </source>
</evidence>
<keyword evidence="9" id="KW-1185">Reference proteome</keyword>
<reference evidence="9" key="2">
    <citation type="submission" date="2011-02" db="EMBL/GenBank/DDBJ databases">
        <title>The complete genome of Pedobacter saltans DSM 12145.</title>
        <authorList>
            <consortium name="US DOE Joint Genome Institute (JGI-PGF)"/>
            <person name="Lucas S."/>
            <person name="Copeland A."/>
            <person name="Lapidus A."/>
            <person name="Bruce D."/>
            <person name="Goodwin L."/>
            <person name="Pitluck S."/>
            <person name="Kyrpides N."/>
            <person name="Mavromatis K."/>
            <person name="Pagani I."/>
            <person name="Ivanova N."/>
            <person name="Ovchinnikova G."/>
            <person name="Lu M."/>
            <person name="Detter J.C."/>
            <person name="Han C."/>
            <person name="Land M."/>
            <person name="Hauser L."/>
            <person name="Markowitz V."/>
            <person name="Cheng J.-F."/>
            <person name="Hugenholtz P."/>
            <person name="Woyke T."/>
            <person name="Wu D."/>
            <person name="Tindall B."/>
            <person name="Pomrenke H.G."/>
            <person name="Brambilla E."/>
            <person name="Klenk H.-P."/>
            <person name="Eisen J.A."/>
        </authorList>
    </citation>
    <scope>NUCLEOTIDE SEQUENCE [LARGE SCALE GENOMIC DNA]</scope>
    <source>
        <strain evidence="9">ATCC 51119 / DSM 12145 / JCM 21818 / LMG 10337 / NBRC 100064 / NCIMB 13643</strain>
    </source>
</reference>
<dbReference type="EC" id="5.2.1.8" evidence="6"/>
<keyword evidence="4 5" id="KW-0413">Isomerase</keyword>
<dbReference type="InterPro" id="IPR046357">
    <property type="entry name" value="PPIase_dom_sf"/>
</dbReference>
<feature type="domain" description="PPIase FKBP-type" evidence="7">
    <location>
        <begin position="215"/>
        <end position="300"/>
    </location>
</feature>
<evidence type="ECO:0000313" key="8">
    <source>
        <dbReference type="EMBL" id="ADY53144.1"/>
    </source>
</evidence>
<dbReference type="Gene3D" id="3.10.50.40">
    <property type="match status" value="2"/>
</dbReference>
<dbReference type="KEGG" id="psn:Pedsa_2602"/>
<evidence type="ECO:0000256" key="6">
    <source>
        <dbReference type="RuleBase" id="RU003915"/>
    </source>
</evidence>
<name>F0S5I0_PSESL</name>
<dbReference type="Proteomes" id="UP000000310">
    <property type="component" value="Chromosome"/>
</dbReference>
<dbReference type="HOGENOM" id="CLU_868248_0_0_10"/>
<evidence type="ECO:0000259" key="7">
    <source>
        <dbReference type="PROSITE" id="PS50059"/>
    </source>
</evidence>
<sequence length="300" mass="33072">MIKKILGFVLTCSIFLGACTKETRTLQEIEELSIKEFLTKNNLTSKFKKDSTGFYYMTVKEGHGDTLQNYNQAFFLLELKSLEGTDIATTSLLINSAETYSYMPNLNSVKNGFIGYVSPIGLRNVLLKAKYGEKIRALLPSYVMFGKNGYSTVIKGNTVLDATLDIINAKTQAAAEDTLINRYIKTTGQSYTKDEETGLYYRIINEGTGAQIAIGSTIKAVYTGKLFNGKVFDSSTKDSPFETTIYNGSLITGWIEGIQKIKKGGRIELLIPSYLAYGANGSGAILPNTPLYFDIEVLAE</sequence>
<proteinExistence type="inferred from homology"/>
<dbReference type="SUPFAM" id="SSF54534">
    <property type="entry name" value="FKBP-like"/>
    <property type="match status" value="2"/>
</dbReference>
<dbReference type="PROSITE" id="PS50059">
    <property type="entry name" value="FKBP_PPIASE"/>
    <property type="match status" value="1"/>
</dbReference>
<dbReference type="RefSeq" id="WP_013633629.1">
    <property type="nucleotide sequence ID" value="NC_015177.1"/>
</dbReference>
<gene>
    <name evidence="8" type="ordered locus">Pedsa_2602</name>
</gene>
<dbReference type="PANTHER" id="PTHR43811">
    <property type="entry name" value="FKBP-TYPE PEPTIDYL-PROLYL CIS-TRANS ISOMERASE FKPA"/>
    <property type="match status" value="1"/>
</dbReference>
<dbReference type="Pfam" id="PF00254">
    <property type="entry name" value="FKBP_C"/>
    <property type="match status" value="1"/>
</dbReference>
<dbReference type="InterPro" id="IPR001179">
    <property type="entry name" value="PPIase_FKBP_dom"/>
</dbReference>
<dbReference type="PANTHER" id="PTHR43811:SF19">
    <property type="entry name" value="39 KDA FK506-BINDING NUCLEAR PROTEIN"/>
    <property type="match status" value="1"/>
</dbReference>
<dbReference type="PROSITE" id="PS51257">
    <property type="entry name" value="PROKAR_LIPOPROTEIN"/>
    <property type="match status" value="1"/>
</dbReference>
<evidence type="ECO:0000256" key="1">
    <source>
        <dbReference type="ARBA" id="ARBA00000971"/>
    </source>
</evidence>
<dbReference type="STRING" id="762903.Pedsa_2602"/>
<dbReference type="AlphaFoldDB" id="F0S5I0"/>
<comment type="similarity">
    <text evidence="2 6">Belongs to the FKBP-type PPIase family.</text>
</comment>
<dbReference type="GO" id="GO:0003755">
    <property type="term" value="F:peptidyl-prolyl cis-trans isomerase activity"/>
    <property type="evidence" value="ECO:0007669"/>
    <property type="project" value="UniProtKB-UniRule"/>
</dbReference>
<reference evidence="8 9" key="1">
    <citation type="journal article" date="2011" name="Stand. Genomic Sci.">
        <title>Complete genome sequence of the gliding, heparinolytic Pedobacter saltans type strain (113).</title>
        <authorList>
            <person name="Liolios K."/>
            <person name="Sikorski J."/>
            <person name="Lu M."/>
            <person name="Nolan M."/>
            <person name="Lapidus A."/>
            <person name="Lucas S."/>
            <person name="Hammon N."/>
            <person name="Deshpande S."/>
            <person name="Cheng J.F."/>
            <person name="Tapia R."/>
            <person name="Han C."/>
            <person name="Goodwin L."/>
            <person name="Pitluck S."/>
            <person name="Huntemann M."/>
            <person name="Ivanova N."/>
            <person name="Pagani I."/>
            <person name="Mavromatis K."/>
            <person name="Ovchinikova G."/>
            <person name="Pati A."/>
            <person name="Chen A."/>
            <person name="Palaniappan K."/>
            <person name="Land M."/>
            <person name="Hauser L."/>
            <person name="Brambilla E.M."/>
            <person name="Kotsyurbenko O."/>
            <person name="Rohde M."/>
            <person name="Tindall B.J."/>
            <person name="Abt B."/>
            <person name="Goker M."/>
            <person name="Detter J.C."/>
            <person name="Woyke T."/>
            <person name="Bristow J."/>
            <person name="Eisen J.A."/>
            <person name="Markowitz V."/>
            <person name="Hugenholtz P."/>
            <person name="Klenk H.P."/>
            <person name="Kyrpides N.C."/>
        </authorList>
    </citation>
    <scope>NUCLEOTIDE SEQUENCE [LARGE SCALE GENOMIC DNA]</scope>
    <source>
        <strain evidence="9">ATCC 51119 / DSM 12145 / JCM 21818 / LMG 10337 / NBRC 100064 / NCIMB 13643</strain>
    </source>
</reference>